<dbReference type="SUPFAM" id="SSF48576">
    <property type="entry name" value="Terpenoid synthases"/>
    <property type="match status" value="1"/>
</dbReference>
<evidence type="ECO:0000313" key="1">
    <source>
        <dbReference type="EMBL" id="KON30450.1"/>
    </source>
</evidence>
<proteinExistence type="predicted"/>
<organism evidence="1 2">
    <name type="scientific">miscellaneous Crenarchaeota group-1 archaeon SG8-32-1</name>
    <dbReference type="NCBI Taxonomy" id="1685124"/>
    <lineage>
        <taxon>Archaea</taxon>
        <taxon>Candidatus Bathyarchaeota</taxon>
        <taxon>MCG-1</taxon>
    </lineage>
</organism>
<dbReference type="InterPro" id="IPR008949">
    <property type="entry name" value="Isoprenoid_synthase_dom_sf"/>
</dbReference>
<dbReference type="AlphaFoldDB" id="A0A0M0BQ28"/>
<reference evidence="1 2" key="1">
    <citation type="submission" date="2015-06" db="EMBL/GenBank/DDBJ databases">
        <title>New insights into the roles of widespread benthic archaea in carbon and nitrogen cycling.</title>
        <authorList>
            <person name="Lazar C.S."/>
            <person name="Baker B.J."/>
            <person name="Seitz K.W."/>
            <person name="Hyde A.S."/>
            <person name="Dick G.J."/>
            <person name="Hinrichs K.-U."/>
            <person name="Teske A.P."/>
        </authorList>
    </citation>
    <scope>NUCLEOTIDE SEQUENCE [LARGE SCALE GENOMIC DNA]</scope>
    <source>
        <strain evidence="1">SG8-32-1</strain>
    </source>
</reference>
<dbReference type="Gene3D" id="1.10.600.10">
    <property type="entry name" value="Farnesyl Diphosphate Synthase"/>
    <property type="match status" value="1"/>
</dbReference>
<name>A0A0M0BQ28_9ARCH</name>
<feature type="non-terminal residue" evidence="1">
    <location>
        <position position="1"/>
    </location>
</feature>
<evidence type="ECO:0008006" key="3">
    <source>
        <dbReference type="Google" id="ProtNLM"/>
    </source>
</evidence>
<comment type="caution">
    <text evidence="1">The sequence shown here is derived from an EMBL/GenBank/DDBJ whole genome shotgun (WGS) entry which is preliminary data.</text>
</comment>
<dbReference type="EMBL" id="LFWU01000124">
    <property type="protein sequence ID" value="KON30450.1"/>
    <property type="molecule type" value="Genomic_DNA"/>
</dbReference>
<sequence length="149" mass="16640">IEACTRIGAMIGNGNSDEIEALAKFGRRLGLISRLADEIEDCLNLKGDLPHRIEYESVPLPLLYAAKRSREKYLEIKKIINKTQITSSDAKALVKSCFDTEAFDYVHSIARKNEAKAASELLMLKPSNARNLLSEIKKGVYDRIDALCI</sequence>
<protein>
    <recommendedName>
        <fullName evidence="3">Polyprenyl synthetase</fullName>
    </recommendedName>
</protein>
<gene>
    <name evidence="1" type="ORF">AC477_04945</name>
</gene>
<accession>A0A0M0BQ28</accession>
<evidence type="ECO:0000313" key="2">
    <source>
        <dbReference type="Proteomes" id="UP000037237"/>
    </source>
</evidence>
<dbReference type="Proteomes" id="UP000037237">
    <property type="component" value="Unassembled WGS sequence"/>
</dbReference>